<gene>
    <name evidence="1" type="ORF">MGWOODY_Clf2862</name>
</gene>
<evidence type="ECO:0000313" key="1">
    <source>
        <dbReference type="EMBL" id="CUV01783.1"/>
    </source>
</evidence>
<reference evidence="1" key="1">
    <citation type="submission" date="2015-10" db="EMBL/GenBank/DDBJ databases">
        <authorList>
            <person name="Gilbert D.G."/>
        </authorList>
    </citation>
    <scope>NUCLEOTIDE SEQUENCE</scope>
</reference>
<accession>A0A161JV79</accession>
<dbReference type="AlphaFoldDB" id="A0A161JV79"/>
<name>A0A161JV79_9ZZZZ</name>
<proteinExistence type="predicted"/>
<protein>
    <submittedName>
        <fullName evidence="1">Uncharacterized protein</fullName>
    </submittedName>
</protein>
<dbReference type="EMBL" id="FAXA01000137">
    <property type="protein sequence ID" value="CUV01783.1"/>
    <property type="molecule type" value="Genomic_DNA"/>
</dbReference>
<sequence>MDELFNSQLPEGQRPDIQLCIFPHLRESLVVDLREDPKQVLLMETGDVFVEEFYKSVEAEFSEVLREDTSFPFSHFINLPLRLEEVMRETAMTFILDRLNIDLGDEEEVPNVVVFVISGGALTSHAEQVLDGLRELLKANIGDATLENWEETISRLVTEEKRMLHQETMHDLTDALRGDSPDYFALWESRN</sequence>
<organism evidence="1">
    <name type="scientific">hydrothermal vent metagenome</name>
    <dbReference type="NCBI Taxonomy" id="652676"/>
    <lineage>
        <taxon>unclassified sequences</taxon>
        <taxon>metagenomes</taxon>
        <taxon>ecological metagenomes</taxon>
    </lineage>
</organism>